<gene>
    <name evidence="2" type="ORF">HZS55_10575</name>
</gene>
<dbReference type="AlphaFoldDB" id="A0A7D5P0M9"/>
<dbReference type="InterPro" id="IPR036390">
    <property type="entry name" value="WH_DNA-bd_sf"/>
</dbReference>
<dbReference type="Gene3D" id="1.10.10.10">
    <property type="entry name" value="Winged helix-like DNA-binding domain superfamily/Winged helix DNA-binding domain"/>
    <property type="match status" value="1"/>
</dbReference>
<dbReference type="Pfam" id="PF03444">
    <property type="entry name" value="WHD_HrcA"/>
    <property type="match status" value="1"/>
</dbReference>
<reference evidence="2 3" key="1">
    <citation type="submission" date="2020-07" db="EMBL/GenBank/DDBJ databases">
        <title>Halosimplex pelagicum sp. nov. and Halosimplex rubrum sp. nov., isolated from salted brown alga Laminaria, and emended description of the genus Halosimplex.</title>
        <authorList>
            <person name="Cui H."/>
        </authorList>
    </citation>
    <scope>NUCLEOTIDE SEQUENCE [LARGE SCALE GENOMIC DNA]</scope>
    <source>
        <strain evidence="2 3">R27</strain>
    </source>
</reference>
<dbReference type="GO" id="GO:0003677">
    <property type="term" value="F:DNA binding"/>
    <property type="evidence" value="ECO:0007669"/>
    <property type="project" value="InterPro"/>
</dbReference>
<dbReference type="GeneID" id="56078312"/>
<name>A0A7D5P0M9_9EURY</name>
<feature type="domain" description="Winged helix-turn-helix transcription repressor HrcA DNA-binding" evidence="1">
    <location>
        <begin position="8"/>
        <end position="82"/>
    </location>
</feature>
<dbReference type="InterPro" id="IPR036388">
    <property type="entry name" value="WH-like_DNA-bd_sf"/>
</dbReference>
<evidence type="ECO:0000313" key="2">
    <source>
        <dbReference type="EMBL" id="QLH77717.1"/>
    </source>
</evidence>
<accession>A0A7D5P0M9</accession>
<dbReference type="RefSeq" id="WP_179911637.1">
    <property type="nucleotide sequence ID" value="NZ_CP058910.1"/>
</dbReference>
<dbReference type="SUPFAM" id="SSF46785">
    <property type="entry name" value="Winged helix' DNA-binding domain"/>
    <property type="match status" value="1"/>
</dbReference>
<dbReference type="KEGG" id="hrr:HZS55_10575"/>
<sequence>MSADSLDLYETQRRTLTVLVNEYQQRDSPVNSTVLAERMDRTPGTIRNKMPQLESLGLVEGVAGPTGGYEPTEKAFQVLNRDPDTEREPVTVAHDFERVDATVESVSFTNVNHPTDCRAWVEFQTAMPSLEVGDPVAIGPTARAGLVVAGEVHTTNDTGNRISLTISRMEAPVTDE</sequence>
<dbReference type="OrthoDB" id="64432at2157"/>
<protein>
    <submittedName>
        <fullName evidence="2">Rrf2 family transcriptional regulator</fullName>
    </submittedName>
</protein>
<dbReference type="InterPro" id="IPR005104">
    <property type="entry name" value="WHTH_HrcA_DNA-bd"/>
</dbReference>
<dbReference type="GO" id="GO:0006355">
    <property type="term" value="P:regulation of DNA-templated transcription"/>
    <property type="evidence" value="ECO:0007669"/>
    <property type="project" value="InterPro"/>
</dbReference>
<evidence type="ECO:0000259" key="1">
    <source>
        <dbReference type="Pfam" id="PF03444"/>
    </source>
</evidence>
<organism evidence="2 3">
    <name type="scientific">Halosimplex rubrum</name>
    <dbReference type="NCBI Taxonomy" id="869889"/>
    <lineage>
        <taxon>Archaea</taxon>
        <taxon>Methanobacteriati</taxon>
        <taxon>Methanobacteriota</taxon>
        <taxon>Stenosarchaea group</taxon>
        <taxon>Halobacteria</taxon>
        <taxon>Halobacteriales</taxon>
        <taxon>Haloarculaceae</taxon>
        <taxon>Halosimplex</taxon>
    </lineage>
</organism>
<dbReference type="EMBL" id="CP058910">
    <property type="protein sequence ID" value="QLH77717.1"/>
    <property type="molecule type" value="Genomic_DNA"/>
</dbReference>
<keyword evidence="3" id="KW-1185">Reference proteome</keyword>
<dbReference type="Proteomes" id="UP000509667">
    <property type="component" value="Chromosome"/>
</dbReference>
<proteinExistence type="predicted"/>
<evidence type="ECO:0000313" key="3">
    <source>
        <dbReference type="Proteomes" id="UP000509667"/>
    </source>
</evidence>